<feature type="compositionally biased region" description="Basic and acidic residues" evidence="1">
    <location>
        <begin position="54"/>
        <end position="66"/>
    </location>
</feature>
<dbReference type="Proteomes" id="UP000217199">
    <property type="component" value="Unassembled WGS sequence"/>
</dbReference>
<evidence type="ECO:0000313" key="4">
    <source>
        <dbReference type="Proteomes" id="UP000217199"/>
    </source>
</evidence>
<dbReference type="AlphaFoldDB" id="A0A286U9Y1"/>
<dbReference type="EMBL" id="NBII01000008">
    <property type="protein sequence ID" value="PAV16373.1"/>
    <property type="molecule type" value="Genomic_DNA"/>
</dbReference>
<feature type="region of interest" description="Disordered" evidence="1">
    <location>
        <begin position="236"/>
        <end position="266"/>
    </location>
</feature>
<dbReference type="InParanoid" id="A0A286U9Y1"/>
<feature type="compositionally biased region" description="Acidic residues" evidence="1">
    <location>
        <begin position="43"/>
        <end position="53"/>
    </location>
</feature>
<evidence type="ECO:0000313" key="3">
    <source>
        <dbReference type="EMBL" id="PAV16373.1"/>
    </source>
</evidence>
<feature type="region of interest" description="Disordered" evidence="1">
    <location>
        <begin position="38"/>
        <end position="92"/>
    </location>
</feature>
<name>A0A286U9Y1_9AGAM</name>
<accession>A0A286U9Y1</accession>
<organism evidence="3 4">
    <name type="scientific">Pyrrhoderma noxium</name>
    <dbReference type="NCBI Taxonomy" id="2282107"/>
    <lineage>
        <taxon>Eukaryota</taxon>
        <taxon>Fungi</taxon>
        <taxon>Dikarya</taxon>
        <taxon>Basidiomycota</taxon>
        <taxon>Agaricomycotina</taxon>
        <taxon>Agaricomycetes</taxon>
        <taxon>Hymenochaetales</taxon>
        <taxon>Hymenochaetaceae</taxon>
        <taxon>Pyrrhoderma</taxon>
    </lineage>
</organism>
<reference evidence="3" key="3">
    <citation type="submission" date="2017-05" db="EMBL/GenBank/DDBJ databases">
        <authorList>
            <person name="Chung C.-L."/>
            <person name="Lee J.T."/>
            <person name="Akiba M."/>
            <person name="Lee H.-H."/>
            <person name="Kuo T.-H."/>
            <person name="Liu D."/>
            <person name="Ke H.-M."/>
            <person name="Yokoi T."/>
            <person name="Roa M.B."/>
            <person name="Lu M.J."/>
            <person name="Chang Y.-Y."/>
            <person name="Ann P.-J."/>
            <person name="Tsai J.-N."/>
            <person name="Chen C.-Y."/>
            <person name="Tzean S.-S."/>
            <person name="Ota Y."/>
            <person name="Hattori T."/>
            <person name="Sahashi N."/>
            <person name="Liou R.-F."/>
            <person name="Kikuchi T."/>
            <person name="Tsai I.J."/>
        </authorList>
    </citation>
    <scope>NUCLEOTIDE SEQUENCE</scope>
    <source>
        <strain evidence="3">FFPRI411160</strain>
    </source>
</reference>
<gene>
    <name evidence="2" type="ORF">PNOK_0798500</name>
    <name evidence="3" type="ORF">PNOK_0799300</name>
</gene>
<evidence type="ECO:0000256" key="1">
    <source>
        <dbReference type="SAM" id="MobiDB-lite"/>
    </source>
</evidence>
<comment type="caution">
    <text evidence="3">The sequence shown here is derived from an EMBL/GenBank/DDBJ whole genome shotgun (WGS) entry which is preliminary data.</text>
</comment>
<sequence>MDDALFPPERKDAIYDEGDLLPVYMHRKGTRENLCYFDKELPSDDDNDDDEEMKDNKIDEENKENIPDNELPKASASNKDIQTLPAQEEEEYSWTSDSDKRLNYRGKAKLVADIRLKLLKPTLPPTSITLETAQTTRHHYRFYLFHTLILRFIFEYSYYRFACEVWIQDYQLLAFACYRTVRTFIDKEILEFQQANNLDETLPVREPIEESNEPLPVGEPIVEYDEPLPVGEPIVEYNEPGTDEETDRERQAAAHATMEGQQQQQQPPLDQVIALAVQQAVAAIIPDLVNHLAQNPPNLNLPAPIINLPPNLANAIAAAVSND</sequence>
<feature type="compositionally biased region" description="Polar residues" evidence="1">
    <location>
        <begin position="75"/>
        <end position="85"/>
    </location>
</feature>
<keyword evidence="4" id="KW-1185">Reference proteome</keyword>
<proteinExistence type="predicted"/>
<reference evidence="3" key="2">
    <citation type="journal article" date="2017" name="Mol. Ecol.">
        <title>Comparative and population genomic landscape of Phellinus noxius: A hypervariable fungus causing root rot in trees.</title>
        <authorList>
            <person name="Chung C.L."/>
            <person name="Lee T.J."/>
            <person name="Akiba M."/>
            <person name="Lee H.H."/>
            <person name="Kuo T.H."/>
            <person name="Liu D."/>
            <person name="Ke H.M."/>
            <person name="Yokoi T."/>
            <person name="Roa M.B."/>
            <person name="Lu M.J."/>
            <person name="Chang Y.Y."/>
            <person name="Ann P.J."/>
            <person name="Tsai J.N."/>
            <person name="Chen C.Y."/>
            <person name="Tzean S.S."/>
            <person name="Ota Y."/>
            <person name="Hattori T."/>
            <person name="Sahashi N."/>
            <person name="Liou R.F."/>
            <person name="Kikuchi T."/>
            <person name="Tsai I.J."/>
        </authorList>
    </citation>
    <scope>NUCLEOTIDE SEQUENCE</scope>
    <source>
        <strain evidence="3">FFPRI411160</strain>
    </source>
</reference>
<reference evidence="4" key="1">
    <citation type="journal article" date="2017" name="bioRxiv">
        <title>The Genomic Landscape Of Tree Rot In Phellinus noxius And Its Hymenochaetales Members.</title>
        <authorList>
            <person name="Chung C.-L."/>
            <person name="Lee J.T."/>
            <person name="Akiba M."/>
            <person name="Lee H.-H."/>
            <person name="Kuo T.-H."/>
            <person name="Liu D."/>
            <person name="Ke H.-M."/>
            <person name="Yokoi T."/>
            <person name="Roa M.B."/>
            <person name="Lu M.J."/>
            <person name="Chang Y.-Y."/>
            <person name="Ann P.-J."/>
            <person name="Tsai J.-N."/>
            <person name="Chen C.-Y."/>
            <person name="Tzean S.-S."/>
            <person name="Ota Y."/>
            <person name="Hattori T."/>
            <person name="Sahashi N."/>
            <person name="Liou R.-F."/>
            <person name="Kikuchi T."/>
            <person name="Tsai I.J."/>
        </authorList>
    </citation>
    <scope>NUCLEOTIDE SEQUENCE [LARGE SCALE GENOMIC DNA]</scope>
    <source>
        <strain evidence="4">FFPRI411160</strain>
    </source>
</reference>
<evidence type="ECO:0000313" key="2">
    <source>
        <dbReference type="EMBL" id="PAV16365.1"/>
    </source>
</evidence>
<protein>
    <submittedName>
        <fullName evidence="3">Uncharacterized protein</fullName>
    </submittedName>
</protein>
<dbReference type="EMBL" id="NBII01000008">
    <property type="protein sequence ID" value="PAV16365.1"/>
    <property type="molecule type" value="Genomic_DNA"/>
</dbReference>